<evidence type="ECO:0008006" key="4">
    <source>
        <dbReference type="Google" id="ProtNLM"/>
    </source>
</evidence>
<accession>A0A7S0D9C9</accession>
<dbReference type="EMBL" id="HBEM01011733">
    <property type="protein sequence ID" value="CAD8445522.1"/>
    <property type="molecule type" value="Transcribed_RNA"/>
</dbReference>
<sequence>MKSFFIFSMLFILTQSQEMDPEAPPQPRRKEVEFLAAESGVPVGGLELLGTLKNREEFQLSFQVQITDISPSVTSILHIGDGEWGPYSRLPLILVQASTTQLLVRLSTKTRRNTGCNLRTRLPVSHVDYVSVRIQTASARVKVYINEEPVCDRWIGDLAPPSTVPIYLGSPLYPPAKALVRRIRYSWTEMPTHAPSTLPTVSPSPHTLISGYPTPMLTKGPSANVVMSTDSPTIFPTPAPSPYPTPRVTAEPSVYPTPFPSSIPSASPRTESPTRVPTSSFPSSSPTQPPTCNPSAFPTANPSGRPSTTNPTANPTAAPTHGTQTPTADQTTRNPTLAVSEAPEDLTRMPTAEPTPGDPMNTPTQTGETTIKPSPYPTPTPQQTCPTTYIFLNETIQTVKRQAYLGRVPASSKYRLTFMVRTNYARDPGSGMANNLLKMRSPDPLRLLAVDVRLGKLELSLDSSLLNRERCVIDKTTLRSGNMYHIRIEVSENAVGLFLNGRKQKDCPLLTPRHASDADTVEIWASDNTNNVGTGSVAHVTYTVHP</sequence>
<feature type="compositionally biased region" description="Polar residues" evidence="1">
    <location>
        <begin position="296"/>
        <end position="307"/>
    </location>
</feature>
<organism evidence="3">
    <name type="scientific">Amorphochlora amoebiformis</name>
    <dbReference type="NCBI Taxonomy" id="1561963"/>
    <lineage>
        <taxon>Eukaryota</taxon>
        <taxon>Sar</taxon>
        <taxon>Rhizaria</taxon>
        <taxon>Cercozoa</taxon>
        <taxon>Chlorarachniophyceae</taxon>
        <taxon>Amorphochlora</taxon>
    </lineage>
</organism>
<feature type="compositionally biased region" description="Pro residues" evidence="1">
    <location>
        <begin position="235"/>
        <end position="245"/>
    </location>
</feature>
<proteinExistence type="predicted"/>
<feature type="region of interest" description="Disordered" evidence="1">
    <location>
        <begin position="221"/>
        <end position="381"/>
    </location>
</feature>
<feature type="compositionally biased region" description="Low complexity" evidence="1">
    <location>
        <begin position="273"/>
        <end position="286"/>
    </location>
</feature>
<name>A0A7S0D9C9_9EUKA</name>
<evidence type="ECO:0000256" key="1">
    <source>
        <dbReference type="SAM" id="MobiDB-lite"/>
    </source>
</evidence>
<feature type="compositionally biased region" description="Low complexity" evidence="1">
    <location>
        <begin position="308"/>
        <end position="320"/>
    </location>
</feature>
<evidence type="ECO:0000313" key="3">
    <source>
        <dbReference type="EMBL" id="CAD8445522.1"/>
    </source>
</evidence>
<feature type="chain" id="PRO_5030968116" description="Galectin" evidence="2">
    <location>
        <begin position="17"/>
        <end position="546"/>
    </location>
</feature>
<gene>
    <name evidence="3" type="ORF">LAMO00422_LOCUS8199</name>
</gene>
<feature type="compositionally biased region" description="Polar residues" evidence="1">
    <location>
        <begin position="262"/>
        <end position="271"/>
    </location>
</feature>
<dbReference type="AlphaFoldDB" id="A0A7S0D9C9"/>
<reference evidence="3" key="1">
    <citation type="submission" date="2021-01" db="EMBL/GenBank/DDBJ databases">
        <authorList>
            <person name="Corre E."/>
            <person name="Pelletier E."/>
            <person name="Niang G."/>
            <person name="Scheremetjew M."/>
            <person name="Finn R."/>
            <person name="Kale V."/>
            <person name="Holt S."/>
            <person name="Cochrane G."/>
            <person name="Meng A."/>
            <person name="Brown T."/>
            <person name="Cohen L."/>
        </authorList>
    </citation>
    <scope>NUCLEOTIDE SEQUENCE</scope>
    <source>
        <strain evidence="3">CCMP2058</strain>
    </source>
</reference>
<protein>
    <recommendedName>
        <fullName evidence="4">Galectin</fullName>
    </recommendedName>
</protein>
<feature type="compositionally biased region" description="Polar residues" evidence="1">
    <location>
        <begin position="321"/>
        <end position="337"/>
    </location>
</feature>
<keyword evidence="2" id="KW-0732">Signal</keyword>
<evidence type="ECO:0000256" key="2">
    <source>
        <dbReference type="SAM" id="SignalP"/>
    </source>
</evidence>
<feature type="signal peptide" evidence="2">
    <location>
        <begin position="1"/>
        <end position="16"/>
    </location>
</feature>